<keyword evidence="1" id="KW-0472">Membrane</keyword>
<keyword evidence="1" id="KW-1133">Transmembrane helix</keyword>
<feature type="transmembrane region" description="Helical" evidence="1">
    <location>
        <begin position="40"/>
        <end position="57"/>
    </location>
</feature>
<name>A0A918SZA2_9GAMM</name>
<reference evidence="2" key="2">
    <citation type="submission" date="2020-09" db="EMBL/GenBank/DDBJ databases">
        <authorList>
            <person name="Sun Q."/>
            <person name="Kim S."/>
        </authorList>
    </citation>
    <scope>NUCLEOTIDE SEQUENCE</scope>
    <source>
        <strain evidence="2">KCTC 23077</strain>
    </source>
</reference>
<dbReference type="EMBL" id="BMYD01000002">
    <property type="protein sequence ID" value="GHA80298.1"/>
    <property type="molecule type" value="Genomic_DNA"/>
</dbReference>
<gene>
    <name evidence="2" type="ORF">GCM10007067_17530</name>
</gene>
<dbReference type="Proteomes" id="UP000646426">
    <property type="component" value="Unassembled WGS sequence"/>
</dbReference>
<comment type="caution">
    <text evidence="2">The sequence shown here is derived from an EMBL/GenBank/DDBJ whole genome shotgun (WGS) entry which is preliminary data.</text>
</comment>
<feature type="transmembrane region" description="Helical" evidence="1">
    <location>
        <begin position="64"/>
        <end position="83"/>
    </location>
</feature>
<dbReference type="AlphaFoldDB" id="A0A918SZA2"/>
<evidence type="ECO:0000313" key="2">
    <source>
        <dbReference type="EMBL" id="GHA80298.1"/>
    </source>
</evidence>
<proteinExistence type="predicted"/>
<organism evidence="2 3">
    <name type="scientific">Cognatilysobacter bugurensis</name>
    <dbReference type="NCBI Taxonomy" id="543356"/>
    <lineage>
        <taxon>Bacteria</taxon>
        <taxon>Pseudomonadati</taxon>
        <taxon>Pseudomonadota</taxon>
        <taxon>Gammaproteobacteria</taxon>
        <taxon>Lysobacterales</taxon>
        <taxon>Lysobacteraceae</taxon>
        <taxon>Cognatilysobacter</taxon>
    </lineage>
</organism>
<keyword evidence="1" id="KW-0812">Transmembrane</keyword>
<protein>
    <recommendedName>
        <fullName evidence="4">DUF3325 domain-containing protein</fullName>
    </recommendedName>
</protein>
<reference evidence="2" key="1">
    <citation type="journal article" date="2014" name="Int. J. Syst. Evol. Microbiol.">
        <title>Complete genome sequence of Corynebacterium casei LMG S-19264T (=DSM 44701T), isolated from a smear-ripened cheese.</title>
        <authorList>
            <consortium name="US DOE Joint Genome Institute (JGI-PGF)"/>
            <person name="Walter F."/>
            <person name="Albersmeier A."/>
            <person name="Kalinowski J."/>
            <person name="Ruckert C."/>
        </authorList>
    </citation>
    <scope>NUCLEOTIDE SEQUENCE</scope>
    <source>
        <strain evidence="2">KCTC 23077</strain>
    </source>
</reference>
<sequence length="92" mass="9747">MAWCAALLIVVGWGALMASMERHADLFTAVPASMRAGLRIAAWALFAISFALFVGTLGIEQGPVYWTVCLMLGAIAVVLSATFGSSRTVRGR</sequence>
<dbReference type="RefSeq" id="WP_189455488.1">
    <property type="nucleotide sequence ID" value="NZ_BMYD01000002.1"/>
</dbReference>
<keyword evidence="3" id="KW-1185">Reference proteome</keyword>
<evidence type="ECO:0000256" key="1">
    <source>
        <dbReference type="SAM" id="Phobius"/>
    </source>
</evidence>
<dbReference type="InterPro" id="IPR021762">
    <property type="entry name" value="DUF3325"/>
</dbReference>
<dbReference type="Pfam" id="PF11804">
    <property type="entry name" value="DUF3325"/>
    <property type="match status" value="1"/>
</dbReference>
<evidence type="ECO:0008006" key="4">
    <source>
        <dbReference type="Google" id="ProtNLM"/>
    </source>
</evidence>
<accession>A0A918SZA2</accession>
<evidence type="ECO:0000313" key="3">
    <source>
        <dbReference type="Proteomes" id="UP000646426"/>
    </source>
</evidence>